<reference evidence="4" key="1">
    <citation type="journal article" date="2014" name="Genome Announc.">
        <title>Draft genome sequence of the formaldehyde-resistant fungus Byssochlamys spectabilis No. 5 (anamorph Paecilomyces variotii No. 5) (NBRC109023).</title>
        <authorList>
            <person name="Oka T."/>
            <person name="Ekino K."/>
            <person name="Fukuda K."/>
            <person name="Nomura Y."/>
        </authorList>
    </citation>
    <scope>NUCLEOTIDE SEQUENCE [LARGE SCALE GENOMIC DNA]</scope>
    <source>
        <strain evidence="4">No. 5 / NBRC 109023</strain>
    </source>
</reference>
<feature type="region of interest" description="Disordered" evidence="1">
    <location>
        <begin position="427"/>
        <end position="553"/>
    </location>
</feature>
<dbReference type="Proteomes" id="UP000018001">
    <property type="component" value="Unassembled WGS sequence"/>
</dbReference>
<dbReference type="eggNOG" id="ENOG502SHGY">
    <property type="taxonomic scope" value="Eukaryota"/>
</dbReference>
<dbReference type="HOGENOM" id="CLU_350210_0_0_1"/>
<protein>
    <recommendedName>
        <fullName evidence="2">BTB domain-containing protein</fullName>
    </recommendedName>
</protein>
<dbReference type="SUPFAM" id="SSF54695">
    <property type="entry name" value="POZ domain"/>
    <property type="match status" value="1"/>
</dbReference>
<evidence type="ECO:0000313" key="3">
    <source>
        <dbReference type="EMBL" id="GAD96768.1"/>
    </source>
</evidence>
<dbReference type="Pfam" id="PF00651">
    <property type="entry name" value="BTB"/>
    <property type="match status" value="1"/>
</dbReference>
<evidence type="ECO:0000256" key="1">
    <source>
        <dbReference type="SAM" id="MobiDB-lite"/>
    </source>
</evidence>
<comment type="caution">
    <text evidence="3">The sequence shown here is derived from an EMBL/GenBank/DDBJ whole genome shotgun (WGS) entry which is preliminary data.</text>
</comment>
<dbReference type="PROSITE" id="PS50097">
    <property type="entry name" value="BTB"/>
    <property type="match status" value="1"/>
</dbReference>
<dbReference type="AlphaFoldDB" id="V5FXE2"/>
<dbReference type="InParanoid" id="V5FXE2"/>
<feature type="compositionally biased region" description="Low complexity" evidence="1">
    <location>
        <begin position="484"/>
        <end position="494"/>
    </location>
</feature>
<dbReference type="OrthoDB" id="4227269at2759"/>
<feature type="domain" description="BTB" evidence="2">
    <location>
        <begin position="58"/>
        <end position="115"/>
    </location>
</feature>
<dbReference type="InterPro" id="IPR000210">
    <property type="entry name" value="BTB/POZ_dom"/>
</dbReference>
<accession>V5FXE2</accession>
<evidence type="ECO:0000313" key="4">
    <source>
        <dbReference type="Proteomes" id="UP000018001"/>
    </source>
</evidence>
<dbReference type="EMBL" id="BAUL01000174">
    <property type="protein sequence ID" value="GAD96768.1"/>
    <property type="molecule type" value="Genomic_DNA"/>
</dbReference>
<keyword evidence="4" id="KW-1185">Reference proteome</keyword>
<organism evidence="3 4">
    <name type="scientific">Byssochlamys spectabilis (strain No. 5 / NBRC 109023)</name>
    <name type="common">Paecilomyces variotii</name>
    <dbReference type="NCBI Taxonomy" id="1356009"/>
    <lineage>
        <taxon>Eukaryota</taxon>
        <taxon>Fungi</taxon>
        <taxon>Dikarya</taxon>
        <taxon>Ascomycota</taxon>
        <taxon>Pezizomycotina</taxon>
        <taxon>Eurotiomycetes</taxon>
        <taxon>Eurotiomycetidae</taxon>
        <taxon>Eurotiales</taxon>
        <taxon>Thermoascaceae</taxon>
        <taxon>Paecilomyces</taxon>
    </lineage>
</organism>
<dbReference type="PANTHER" id="PTHR47843:SF7">
    <property type="entry name" value="BTB DOMAIN-CONTAINING PROTEIN"/>
    <property type="match status" value="1"/>
</dbReference>
<proteinExistence type="predicted"/>
<sequence>MFKRSFTSKDRVGKVAKPTKKTYREHAKVKMQEKLDSPPLQRSRISSMPASDPGRKLVGHEQRLFAAHEDVLSRSPMFSEMLKGQFLEASTKQVNLPDEEPETLSCVLEFLYKGDYFPRLLHNRRRNSWELEDAQDIHKTGGRGSSEATMFHSGIGDHVLRDTVIYCTAEKYGLEDLKSLALRKQGLQSGIPVDVILRSARFAYDNTPDTESRLRAHYLALIIRSRRTFKRSGTMQMEMEVGGKLFFDLFVAMSNHIDDVVEISILHIPSGFYSSLEFRKMARRMIKELRPIDHSRDLQPGESFIVYYKNTGIGRKDLWLGIICLESMVPGMMRRPAKARPKVGDWNVPVEERIHSVYLPGKNNYQWLEKTNLYLVESRPPSSLSDPLRPDSKLFQALHKFVKSGKDADFWLGMAAEERRLKGTLGRKPSLVLPVPKSAEKHLPSPNSDTHGPSKQPDQHPRTKATEHLLAQEGPRIDQRRADSGTGSSSTGTPPRTPNKAASPDIESERSSVGSDAPPRHESRPSNATPKRKGEYISVGTQTDPEWTSRHSPDGTLDIYVGSGTDHGVFQLPIKFIEQCPLLMAFLEDTKHSYIFHPRLYELPASEFEPIYSFLMTREFEPQLADRSKSVDPEQQSRILGDQFGFGHKYSLTDIDSSDELGRQILRFGRIYMNAGLFGLDILQGLALWKIQIAWNSFPGLHQLVPILEVAQMAVGKASDPGQGTISSHGPLYSWLVGFFADTMDLFFHSCPDHFWQVMGPNHELQASVLRRRAEKLAKGPGRYLNLEEIIASRDSDRFPHQSS</sequence>
<gene>
    <name evidence="3" type="ORF">PVAR5_5433</name>
</gene>
<feature type="compositionally biased region" description="Basic and acidic residues" evidence="1">
    <location>
        <begin position="457"/>
        <end position="467"/>
    </location>
</feature>
<feature type="region of interest" description="Disordered" evidence="1">
    <location>
        <begin position="1"/>
        <end position="54"/>
    </location>
</feature>
<dbReference type="InterPro" id="IPR011333">
    <property type="entry name" value="SKP1/BTB/POZ_sf"/>
</dbReference>
<name>V5FXE2_BYSSN</name>
<feature type="compositionally biased region" description="Basic and acidic residues" evidence="1">
    <location>
        <begin position="22"/>
        <end position="36"/>
    </location>
</feature>
<dbReference type="CDD" id="cd18186">
    <property type="entry name" value="BTB_POZ_ZBTB_KLHL-like"/>
    <property type="match status" value="1"/>
</dbReference>
<dbReference type="Gene3D" id="3.30.710.10">
    <property type="entry name" value="Potassium Channel Kv1.1, Chain A"/>
    <property type="match status" value="1"/>
</dbReference>
<dbReference type="PANTHER" id="PTHR47843">
    <property type="entry name" value="BTB DOMAIN-CONTAINING PROTEIN-RELATED"/>
    <property type="match status" value="1"/>
</dbReference>
<evidence type="ECO:0000259" key="2">
    <source>
        <dbReference type="PROSITE" id="PS50097"/>
    </source>
</evidence>